<dbReference type="AlphaFoldDB" id="A0A8J8NDI1"/>
<evidence type="ECO:0000313" key="1">
    <source>
        <dbReference type="EMBL" id="TNV72689.1"/>
    </source>
</evidence>
<protein>
    <submittedName>
        <fullName evidence="1">Uncharacterized protein</fullName>
    </submittedName>
</protein>
<sequence>MNKYTNRTSTASKLLKIYNSTYYSAKDSHQQFSIRFQNGMRRFQRTVQLMNNSSFASLCYQGHDSAWLLSQVSLAAQRACLQHPFVHLLRDDYQFQAAQIFERESIKSTL</sequence>
<keyword evidence="2" id="KW-1185">Reference proteome</keyword>
<accession>A0A8J8NDI1</accession>
<dbReference type="Proteomes" id="UP000785679">
    <property type="component" value="Unassembled WGS sequence"/>
</dbReference>
<proteinExistence type="predicted"/>
<reference evidence="1" key="1">
    <citation type="submission" date="2019-06" db="EMBL/GenBank/DDBJ databases">
        <authorList>
            <person name="Zheng W."/>
        </authorList>
    </citation>
    <scope>NUCLEOTIDE SEQUENCE</scope>
    <source>
        <strain evidence="1">QDHG01</strain>
    </source>
</reference>
<comment type="caution">
    <text evidence="1">The sequence shown here is derived from an EMBL/GenBank/DDBJ whole genome shotgun (WGS) entry which is preliminary data.</text>
</comment>
<evidence type="ECO:0000313" key="2">
    <source>
        <dbReference type="Proteomes" id="UP000785679"/>
    </source>
</evidence>
<dbReference type="EMBL" id="RRYP01021323">
    <property type="protein sequence ID" value="TNV72689.1"/>
    <property type="molecule type" value="Genomic_DNA"/>
</dbReference>
<organism evidence="1 2">
    <name type="scientific">Halteria grandinella</name>
    <dbReference type="NCBI Taxonomy" id="5974"/>
    <lineage>
        <taxon>Eukaryota</taxon>
        <taxon>Sar</taxon>
        <taxon>Alveolata</taxon>
        <taxon>Ciliophora</taxon>
        <taxon>Intramacronucleata</taxon>
        <taxon>Spirotrichea</taxon>
        <taxon>Stichotrichia</taxon>
        <taxon>Sporadotrichida</taxon>
        <taxon>Halteriidae</taxon>
        <taxon>Halteria</taxon>
    </lineage>
</organism>
<name>A0A8J8NDI1_HALGN</name>
<gene>
    <name evidence="1" type="ORF">FGO68_gene11047</name>
</gene>